<reference evidence="2" key="1">
    <citation type="submission" date="2021-01" db="EMBL/GenBank/DDBJ databases">
        <title>Whole genome shotgun sequence of Planotetraspora silvatica NBRC 100141.</title>
        <authorList>
            <person name="Komaki H."/>
            <person name="Tamura T."/>
        </authorList>
    </citation>
    <scope>NUCLEOTIDE SEQUENCE</scope>
    <source>
        <strain evidence="2">NBRC 100141</strain>
    </source>
</reference>
<evidence type="ECO:0000259" key="1">
    <source>
        <dbReference type="PROSITE" id="PS50271"/>
    </source>
</evidence>
<proteinExistence type="predicted"/>
<dbReference type="InterPro" id="IPR013083">
    <property type="entry name" value="Znf_RING/FYVE/PHD"/>
</dbReference>
<dbReference type="Gene3D" id="3.30.40.10">
    <property type="entry name" value="Zinc/RING finger domain, C3HC4 (zinc finger)"/>
    <property type="match status" value="1"/>
</dbReference>
<evidence type="ECO:0000313" key="3">
    <source>
        <dbReference type="Proteomes" id="UP000644610"/>
    </source>
</evidence>
<dbReference type="AlphaFoldDB" id="A0A8J3XRG4"/>
<dbReference type="SUPFAM" id="SSF57850">
    <property type="entry name" value="RING/U-box"/>
    <property type="match status" value="1"/>
</dbReference>
<dbReference type="GO" id="GO:0008270">
    <property type="term" value="F:zinc ion binding"/>
    <property type="evidence" value="ECO:0007669"/>
    <property type="project" value="InterPro"/>
</dbReference>
<keyword evidence="3" id="KW-1185">Reference proteome</keyword>
<protein>
    <recommendedName>
        <fullName evidence="1">UBP-type domain-containing protein</fullName>
    </recommendedName>
</protein>
<name>A0A8J3XRG4_9ACTN</name>
<dbReference type="InterPro" id="IPR001607">
    <property type="entry name" value="Znf_UBP"/>
</dbReference>
<evidence type="ECO:0000313" key="2">
    <source>
        <dbReference type="EMBL" id="GII46128.1"/>
    </source>
</evidence>
<organism evidence="2 3">
    <name type="scientific">Planotetraspora silvatica</name>
    <dbReference type="NCBI Taxonomy" id="234614"/>
    <lineage>
        <taxon>Bacteria</taxon>
        <taxon>Bacillati</taxon>
        <taxon>Actinomycetota</taxon>
        <taxon>Actinomycetes</taxon>
        <taxon>Streptosporangiales</taxon>
        <taxon>Streptosporangiaceae</taxon>
        <taxon>Planotetraspora</taxon>
    </lineage>
</organism>
<sequence length="102" mass="11266">MARTLPNRNFGRASISFMDICEHLQSAGDPPPLPAEGCAECLETGGRWVHLRKCLSCGHVGCCDSSPSRHATAHFHQSGHPVMRSYEPGEEWRWCFVDNALG</sequence>
<dbReference type="Pfam" id="PF02148">
    <property type="entry name" value="zf-UBP"/>
    <property type="match status" value="1"/>
</dbReference>
<feature type="domain" description="UBP-type" evidence="1">
    <location>
        <begin position="19"/>
        <end position="102"/>
    </location>
</feature>
<dbReference type="EMBL" id="BOOQ01000015">
    <property type="protein sequence ID" value="GII46128.1"/>
    <property type="molecule type" value="Genomic_DNA"/>
</dbReference>
<comment type="caution">
    <text evidence="2">The sequence shown here is derived from an EMBL/GenBank/DDBJ whole genome shotgun (WGS) entry which is preliminary data.</text>
</comment>
<dbReference type="PROSITE" id="PS50271">
    <property type="entry name" value="ZF_UBP"/>
    <property type="match status" value="1"/>
</dbReference>
<dbReference type="Proteomes" id="UP000644610">
    <property type="component" value="Unassembled WGS sequence"/>
</dbReference>
<gene>
    <name evidence="2" type="ORF">Psi02_25520</name>
</gene>
<accession>A0A8J3XRG4</accession>